<feature type="binding site" evidence="6">
    <location>
        <position position="346"/>
    </location>
    <ligand>
        <name>substrate</name>
    </ligand>
</feature>
<evidence type="ECO:0000313" key="11">
    <source>
        <dbReference type="EMBL" id="PVE47976.1"/>
    </source>
</evidence>
<keyword evidence="3 11" id="KW-0032">Aminotransferase</keyword>
<dbReference type="GO" id="GO:0008453">
    <property type="term" value="F:alanine-glyoxylate transaminase activity"/>
    <property type="evidence" value="ECO:0007669"/>
    <property type="project" value="TreeGrafter"/>
</dbReference>
<dbReference type="InterPro" id="IPR054863">
    <property type="entry name" value="AspGlyoxATase"/>
</dbReference>
<dbReference type="FunFam" id="3.90.1150.10:FF:000031">
    <property type="entry name" value="Serine--glyoxylate aminotransferase"/>
    <property type="match status" value="1"/>
</dbReference>
<comment type="cofactor">
    <cofactor evidence="1 7 9">
        <name>pyridoxal 5'-phosphate</name>
        <dbReference type="ChEBI" id="CHEBI:597326"/>
    </cofactor>
</comment>
<dbReference type="PIRSF" id="PIRSF000524">
    <property type="entry name" value="SPT"/>
    <property type="match status" value="1"/>
</dbReference>
<dbReference type="InterPro" id="IPR015421">
    <property type="entry name" value="PyrdxlP-dep_Trfase_major"/>
</dbReference>
<dbReference type="PROSITE" id="PS00595">
    <property type="entry name" value="AA_TRANSFER_CLASS_5"/>
    <property type="match status" value="1"/>
</dbReference>
<evidence type="ECO:0000256" key="2">
    <source>
        <dbReference type="ARBA" id="ARBA00009236"/>
    </source>
</evidence>
<dbReference type="PANTHER" id="PTHR21152">
    <property type="entry name" value="AMINOTRANSFERASE CLASS V"/>
    <property type="match status" value="1"/>
</dbReference>
<evidence type="ECO:0000256" key="1">
    <source>
        <dbReference type="ARBA" id="ARBA00001933"/>
    </source>
</evidence>
<evidence type="ECO:0000256" key="8">
    <source>
        <dbReference type="RuleBase" id="RU004075"/>
    </source>
</evidence>
<dbReference type="InterPro" id="IPR015424">
    <property type="entry name" value="PyrdxlP-dep_Trfase"/>
</dbReference>
<evidence type="ECO:0000256" key="6">
    <source>
        <dbReference type="PIRSR" id="PIRSR000524-1"/>
    </source>
</evidence>
<evidence type="ECO:0000256" key="4">
    <source>
        <dbReference type="ARBA" id="ARBA00022679"/>
    </source>
</evidence>
<evidence type="ECO:0000313" key="12">
    <source>
        <dbReference type="Proteomes" id="UP000244810"/>
    </source>
</evidence>
<dbReference type="AlphaFoldDB" id="A0A2T7UTP2"/>
<dbReference type="InterPro" id="IPR020578">
    <property type="entry name" value="Aminotrans_V_PyrdxlP_BS"/>
</dbReference>
<evidence type="ECO:0000256" key="3">
    <source>
        <dbReference type="ARBA" id="ARBA00022576"/>
    </source>
</evidence>
<protein>
    <submittedName>
        <fullName evidence="11">Serine--glyoxylate aminotransferase</fullName>
    </submittedName>
</protein>
<dbReference type="GO" id="GO:0019265">
    <property type="term" value="P:glycine biosynthetic process, by transamination of glyoxylate"/>
    <property type="evidence" value="ECO:0007669"/>
    <property type="project" value="TreeGrafter"/>
</dbReference>
<feature type="modified residue" description="N6-(pyridoxal phosphate)lysine" evidence="7">
    <location>
        <position position="201"/>
    </location>
</feature>
<evidence type="ECO:0000256" key="5">
    <source>
        <dbReference type="ARBA" id="ARBA00022898"/>
    </source>
</evidence>
<name>A0A2T7UTP2_9RHOB</name>
<dbReference type="RefSeq" id="WP_107751349.1">
    <property type="nucleotide sequence ID" value="NZ_QBKF01000004.1"/>
</dbReference>
<dbReference type="EMBL" id="QDDR01000003">
    <property type="protein sequence ID" value="PVE47976.1"/>
    <property type="molecule type" value="Genomic_DNA"/>
</dbReference>
<dbReference type="Gene3D" id="3.40.640.10">
    <property type="entry name" value="Type I PLP-dependent aspartate aminotransferase-like (Major domain)"/>
    <property type="match status" value="1"/>
</dbReference>
<dbReference type="Pfam" id="PF00266">
    <property type="entry name" value="Aminotran_5"/>
    <property type="match status" value="1"/>
</dbReference>
<dbReference type="Gene3D" id="3.90.1150.10">
    <property type="entry name" value="Aspartate Aminotransferase, domain 1"/>
    <property type="match status" value="1"/>
</dbReference>
<keyword evidence="5 7" id="KW-0663">Pyridoxal phosphate</keyword>
<dbReference type="NCBIfam" id="NF045640">
    <property type="entry name" value="AspGlyoxATaseBhcA"/>
    <property type="match status" value="1"/>
</dbReference>
<comment type="caution">
    <text evidence="11">The sequence shown here is derived from an EMBL/GenBank/DDBJ whole genome shotgun (WGS) entry which is preliminary data.</text>
</comment>
<reference evidence="11 12" key="1">
    <citation type="journal article" date="2011" name="Syst. Appl. Microbiol.">
        <title>Defluviimonas denitrificans gen. nov., sp. nov., and Pararhodobacter aggregans gen. nov., sp. nov., non-phototrophic Rhodobacteraceae from the biofilter of a marine aquaculture.</title>
        <authorList>
            <person name="Foesel B.U."/>
            <person name="Drake H.L."/>
            <person name="Schramm A."/>
        </authorList>
    </citation>
    <scope>NUCLEOTIDE SEQUENCE [LARGE SCALE GENOMIC DNA]</scope>
    <source>
        <strain evidence="11 12">D1-19</strain>
    </source>
</reference>
<comment type="similarity">
    <text evidence="2 8">Belongs to the class-V pyridoxal-phosphate-dependent aminotransferase family.</text>
</comment>
<dbReference type="InterPro" id="IPR000192">
    <property type="entry name" value="Aminotrans_V_dom"/>
</dbReference>
<gene>
    <name evidence="11" type="ORF">DDE23_07470</name>
</gene>
<dbReference type="FunFam" id="3.40.640.10:FF:000054">
    <property type="entry name" value="Serine--glyoxylate aminotransferase"/>
    <property type="match status" value="1"/>
</dbReference>
<accession>A0A2T7UTP2</accession>
<organism evidence="11 12">
    <name type="scientific">Pararhodobacter aggregans</name>
    <dbReference type="NCBI Taxonomy" id="404875"/>
    <lineage>
        <taxon>Bacteria</taxon>
        <taxon>Pseudomonadati</taxon>
        <taxon>Pseudomonadota</taxon>
        <taxon>Alphaproteobacteria</taxon>
        <taxon>Rhodobacterales</taxon>
        <taxon>Paracoccaceae</taxon>
        <taxon>Pararhodobacter</taxon>
    </lineage>
</organism>
<dbReference type="InterPro" id="IPR024169">
    <property type="entry name" value="SP_NH2Trfase/AEP_transaminase"/>
</dbReference>
<dbReference type="PANTHER" id="PTHR21152:SF24">
    <property type="entry name" value="ALANINE--GLYOXYLATE AMINOTRANSFERASE 1"/>
    <property type="match status" value="1"/>
</dbReference>
<evidence type="ECO:0000256" key="7">
    <source>
        <dbReference type="PIRSR" id="PIRSR000524-50"/>
    </source>
</evidence>
<keyword evidence="4 11" id="KW-0808">Transferase</keyword>
<keyword evidence="12" id="KW-1185">Reference proteome</keyword>
<sequence length="399" mass="41676">MTAHQAFAQNPVFIPGPTNMPEALRKACDVPTLDHRSPAFARMLAPALAGVKRVMGMESGEVFLLPATGTGGWEAAIANTLSPGDRVLAARYGVFSARWIDLCQRFGLEVEVLDTPWGEGLPLERIEAALRADRTGRIKTVLATHNETATGVRSDIAGLRRAMDRAGHEALMMVDGVSSIASMPFDFSGWGVDIAVTGSQKGFMLPPGLAILGLSDRALAAMENARLPRTYFDLKDMRRSMAAGGYPYTPPVGLIAGLAASVAMLEDEGLAAVHARHYRLAEGVRRAVAGWGLSTCAAGPALASDTVTAVLAPEGCDANAFVARAAGTYGMAFGTGLGQLAGKAFRIGHLGMLSDPLMLAGLATAEMVMADLGWPVRLGSGVVAAQDFYRGALPLAAAA</sequence>
<proteinExistence type="inferred from homology"/>
<dbReference type="SUPFAM" id="SSF53383">
    <property type="entry name" value="PLP-dependent transferases"/>
    <property type="match status" value="1"/>
</dbReference>
<dbReference type="GO" id="GO:0004760">
    <property type="term" value="F:L-serine-pyruvate transaminase activity"/>
    <property type="evidence" value="ECO:0007669"/>
    <property type="project" value="TreeGrafter"/>
</dbReference>
<evidence type="ECO:0000256" key="9">
    <source>
        <dbReference type="RuleBase" id="RU004504"/>
    </source>
</evidence>
<dbReference type="OrthoDB" id="389074at2"/>
<feature type="domain" description="Aminotransferase class V" evidence="10">
    <location>
        <begin position="40"/>
        <end position="289"/>
    </location>
</feature>
<dbReference type="InterPro" id="IPR015422">
    <property type="entry name" value="PyrdxlP-dep_Trfase_small"/>
</dbReference>
<dbReference type="Proteomes" id="UP000244810">
    <property type="component" value="Unassembled WGS sequence"/>
</dbReference>
<evidence type="ECO:0000259" key="10">
    <source>
        <dbReference type="Pfam" id="PF00266"/>
    </source>
</evidence>